<feature type="compositionally biased region" description="Polar residues" evidence="2">
    <location>
        <begin position="113"/>
        <end position="172"/>
    </location>
</feature>
<reference evidence="3" key="1">
    <citation type="submission" date="2020-05" db="UniProtKB">
        <authorList>
            <consortium name="EnsemblMetazoa"/>
        </authorList>
    </citation>
    <scope>IDENTIFICATION</scope>
    <source>
        <strain evidence="3">USDA</strain>
    </source>
</reference>
<dbReference type="AlphaFoldDB" id="A0A1I8P1U4"/>
<proteinExistence type="predicted"/>
<accession>A0A1I8P1U4</accession>
<keyword evidence="4" id="KW-1185">Reference proteome</keyword>
<evidence type="ECO:0000256" key="2">
    <source>
        <dbReference type="SAM" id="MobiDB-lite"/>
    </source>
</evidence>
<evidence type="ECO:0000313" key="3">
    <source>
        <dbReference type="EnsemblMetazoa" id="SCAU004051-PB"/>
    </source>
</evidence>
<feature type="compositionally biased region" description="Low complexity" evidence="2">
    <location>
        <begin position="272"/>
        <end position="291"/>
    </location>
</feature>
<dbReference type="Pfam" id="PF00379">
    <property type="entry name" value="Chitin_bind_4"/>
    <property type="match status" value="1"/>
</dbReference>
<evidence type="ECO:0000256" key="1">
    <source>
        <dbReference type="PROSITE-ProRule" id="PRU00497"/>
    </source>
</evidence>
<sequence>MGEFGFITADGIYHVTVYATDEEGKFRILAMKSYPYESPPKTMEIIMSPKPAASNIVTTTVKPKQELSRHNFYNEGCSGCFLKNADDEPKAKGAADASKSGIRPLSKALPNASKASNVPATKPSNVPATNSAAGTSSTGFNKPSTPAFTNTKAPTSTNTYTNNKIPTSTFNTNTKAPTTVFAASKAPAPSLSNTRGPQYNAAAASNVVPKTQTPPTGGRKENKQTFAAKTPTKEMDIMDIIVKDVLPAVVGSEGVVSAPPTIMKPSGKSPTNSFGASGKSPSSKSGSNAFGKGSNSNFNPKTAAVGGDGDLYRFKYILDYHGHTETGKRNGNKEGNFYAIGDDNVERTIEYVANENGYYPHITWRRLNEKESRPAENTLKEYEFVWFTDN</sequence>
<name>A0A1I8P1U4_STOCA</name>
<evidence type="ECO:0000313" key="4">
    <source>
        <dbReference type="Proteomes" id="UP000095300"/>
    </source>
</evidence>
<organism evidence="3 4">
    <name type="scientific">Stomoxys calcitrans</name>
    <name type="common">Stable fly</name>
    <name type="synonym">Conops calcitrans</name>
    <dbReference type="NCBI Taxonomy" id="35570"/>
    <lineage>
        <taxon>Eukaryota</taxon>
        <taxon>Metazoa</taxon>
        <taxon>Ecdysozoa</taxon>
        <taxon>Arthropoda</taxon>
        <taxon>Hexapoda</taxon>
        <taxon>Insecta</taxon>
        <taxon>Pterygota</taxon>
        <taxon>Neoptera</taxon>
        <taxon>Endopterygota</taxon>
        <taxon>Diptera</taxon>
        <taxon>Brachycera</taxon>
        <taxon>Muscomorpha</taxon>
        <taxon>Muscoidea</taxon>
        <taxon>Muscidae</taxon>
        <taxon>Stomoxys</taxon>
    </lineage>
</organism>
<protein>
    <submittedName>
        <fullName evidence="3">Uncharacterized protein</fullName>
    </submittedName>
</protein>
<keyword evidence="1" id="KW-0193">Cuticle</keyword>
<feature type="region of interest" description="Disordered" evidence="2">
    <location>
        <begin position="88"/>
        <end position="172"/>
    </location>
</feature>
<feature type="region of interest" description="Disordered" evidence="2">
    <location>
        <begin position="256"/>
        <end position="302"/>
    </location>
</feature>
<dbReference type="GO" id="GO:0042302">
    <property type="term" value="F:structural constituent of cuticle"/>
    <property type="evidence" value="ECO:0007669"/>
    <property type="project" value="UniProtKB-UniRule"/>
</dbReference>
<dbReference type="VEuPathDB" id="VectorBase:SCAU004051"/>
<dbReference type="Proteomes" id="UP000095300">
    <property type="component" value="Unassembled WGS sequence"/>
</dbReference>
<dbReference type="EnsemblMetazoa" id="SCAU004051-RB">
    <property type="protein sequence ID" value="SCAU004051-PB"/>
    <property type="gene ID" value="SCAU004051"/>
</dbReference>
<dbReference type="InterPro" id="IPR000618">
    <property type="entry name" value="Insect_cuticle"/>
</dbReference>
<dbReference type="PROSITE" id="PS51155">
    <property type="entry name" value="CHIT_BIND_RR_2"/>
    <property type="match status" value="2"/>
</dbReference>